<accession>A0ABS9L172</accession>
<keyword evidence="2" id="KW-1185">Reference proteome</keyword>
<comment type="caution">
    <text evidence="1">The sequence shown here is derived from an EMBL/GenBank/DDBJ whole genome shotgun (WGS) entry which is preliminary data.</text>
</comment>
<dbReference type="InterPro" id="IPR014710">
    <property type="entry name" value="RmlC-like_jellyroll"/>
</dbReference>
<evidence type="ECO:0000313" key="2">
    <source>
        <dbReference type="Proteomes" id="UP001165367"/>
    </source>
</evidence>
<evidence type="ECO:0000313" key="1">
    <source>
        <dbReference type="EMBL" id="MCG2618219.1"/>
    </source>
</evidence>
<organism evidence="1 2">
    <name type="scientific">Terrimonas ginsenosidimutans</name>
    <dbReference type="NCBI Taxonomy" id="2908004"/>
    <lineage>
        <taxon>Bacteria</taxon>
        <taxon>Pseudomonadati</taxon>
        <taxon>Bacteroidota</taxon>
        <taxon>Chitinophagia</taxon>
        <taxon>Chitinophagales</taxon>
        <taxon>Chitinophagaceae</taxon>
        <taxon>Terrimonas</taxon>
    </lineage>
</organism>
<dbReference type="InterPro" id="IPR018490">
    <property type="entry name" value="cNMP-bd_dom_sf"/>
</dbReference>
<name>A0ABS9L172_9BACT</name>
<dbReference type="Proteomes" id="UP001165367">
    <property type="component" value="Unassembled WGS sequence"/>
</dbReference>
<dbReference type="SUPFAM" id="SSF51206">
    <property type="entry name" value="cAMP-binding domain-like"/>
    <property type="match status" value="1"/>
</dbReference>
<sequence>MIDLFITYLRNNASLTDGEIDRVVSLSTPRSLRRNELLLQEGQICRQKGFILKGLLYTAGSAAGEDGEHILQFSAEQNWILDAESYDQQIPSRFNIAAVEKTELLVWGRNDFEGLREEIPGLTKFAQQLISRNIYSSRQRILAALSGTPEEKYTSFVRNNPGLLQRLPLRMIASYLGISLKTLTRIRHAQIQR</sequence>
<dbReference type="RefSeq" id="WP_237877503.1">
    <property type="nucleotide sequence ID" value="NZ_JAKLTR010000047.1"/>
</dbReference>
<protein>
    <submittedName>
        <fullName evidence="1">Crp/Fnr family transcriptional regulator</fullName>
    </submittedName>
</protein>
<dbReference type="EMBL" id="JAKLTR010000047">
    <property type="protein sequence ID" value="MCG2618219.1"/>
    <property type="molecule type" value="Genomic_DNA"/>
</dbReference>
<proteinExistence type="predicted"/>
<gene>
    <name evidence="1" type="ORF">LZZ85_28245</name>
</gene>
<reference evidence="1" key="1">
    <citation type="submission" date="2022-01" db="EMBL/GenBank/DDBJ databases">
        <authorList>
            <person name="Jo J.-H."/>
            <person name="Im W.-T."/>
        </authorList>
    </citation>
    <scope>NUCLEOTIDE SEQUENCE</scope>
    <source>
        <strain evidence="1">NA20</strain>
    </source>
</reference>
<dbReference type="Gene3D" id="2.60.120.10">
    <property type="entry name" value="Jelly Rolls"/>
    <property type="match status" value="1"/>
</dbReference>